<name>V5SJP9_9HYPH</name>
<dbReference type="AlphaFoldDB" id="V5SJP9"/>
<evidence type="ECO:0000313" key="3">
    <source>
        <dbReference type="Proteomes" id="UP000018542"/>
    </source>
</evidence>
<dbReference type="PATRIC" id="fig|1029756.8.peg.2834"/>
<dbReference type="HOGENOM" id="CLU_3008177_0_0_5"/>
<gene>
    <name evidence="2" type="ORF">W911_13605</name>
</gene>
<reference evidence="2 3" key="1">
    <citation type="journal article" date="2014" name="Genome Announc.">
        <title>Complete Genome Sequence of Hyphomicrobium nitrativorans Strain NL23, a Denitrifying Bacterium Isolated from Biofilm of a Methanol-Fed Denitrification System Treating Seawater at the Montreal Biodome.</title>
        <authorList>
            <person name="Martineau C."/>
            <person name="Villeneuve C."/>
            <person name="Mauffrey F."/>
            <person name="Villemur R."/>
        </authorList>
    </citation>
    <scope>NUCLEOTIDE SEQUENCE [LARGE SCALE GENOMIC DNA]</scope>
    <source>
        <strain evidence="2">NL23</strain>
    </source>
</reference>
<protein>
    <submittedName>
        <fullName evidence="2">Uncharacterized protein</fullName>
    </submittedName>
</protein>
<accession>V5SJP9</accession>
<evidence type="ECO:0000256" key="1">
    <source>
        <dbReference type="SAM" id="Coils"/>
    </source>
</evidence>
<organism evidence="2 3">
    <name type="scientific">Hyphomicrobium nitrativorans NL23</name>
    <dbReference type="NCBI Taxonomy" id="1029756"/>
    <lineage>
        <taxon>Bacteria</taxon>
        <taxon>Pseudomonadati</taxon>
        <taxon>Pseudomonadota</taxon>
        <taxon>Alphaproteobacteria</taxon>
        <taxon>Hyphomicrobiales</taxon>
        <taxon>Hyphomicrobiaceae</taxon>
        <taxon>Hyphomicrobium</taxon>
    </lineage>
</organism>
<dbReference type="EMBL" id="CP006912">
    <property type="protein sequence ID" value="AHB50295.1"/>
    <property type="molecule type" value="Genomic_DNA"/>
</dbReference>
<sequence length="56" mass="6518">MDMQSAFQRIRRALEDFNMEIERARAEQAISQNQIASVEYELDQMKKLIAESALAE</sequence>
<feature type="coiled-coil region" evidence="1">
    <location>
        <begin position="7"/>
        <end position="34"/>
    </location>
</feature>
<keyword evidence="1" id="KW-0175">Coiled coil</keyword>
<evidence type="ECO:0000313" key="2">
    <source>
        <dbReference type="EMBL" id="AHB50295.1"/>
    </source>
</evidence>
<keyword evidence="3" id="KW-1185">Reference proteome</keyword>
<dbReference type="OrthoDB" id="9904904at2"/>
<dbReference type="KEGG" id="hni:W911_13605"/>
<proteinExistence type="predicted"/>
<dbReference type="RefSeq" id="WP_023788043.1">
    <property type="nucleotide sequence ID" value="NC_022997.1"/>
</dbReference>
<dbReference type="Proteomes" id="UP000018542">
    <property type="component" value="Chromosome"/>
</dbReference>